<evidence type="ECO:0000313" key="5">
    <source>
        <dbReference type="Proteomes" id="UP000663829"/>
    </source>
</evidence>
<sequence>MATTISSKPNMSTIRGHDFSIFLIDFILSIDSIDENVKQHCRRFHKLLTEEFDADEVQLGQSKVPKSYSVEHYADVYPLLLHVSSISAGIVFNYYYSYMIKQARTNNISLKFTLDHEVMNGTEPPRKIQIQLVTEIESFYMHQHEIPTDGNGNIQDPMKTAPNTLRSRKLDLHRVQIDGKKVVYAATSFDLPTRISDYGYKVRELYVWNQFSIAGIQTISLQDHVRKWNEEYSKKCKSDEIHVEAVYMTEKDKSKICLLVAKDFKLNVDDMSRHVEDDGGKKTQHDCYKQFISDPNNLVTKCGKQISKVLYSPVYYIIAPSSCYCGEPDSVKLKEEDKDNVKGIINDPDKPGRIQLAYANCEVLRSREMEHFNRYLRRTFYYVDEENEKGEIVRVSIVAGGLWDQIKDDILSWYTHTTPSDMQTTKSAEEDVTAVKVVPIKRLFKLGTAELEQTRLFIERSTWPQRGNFKDVIIMLNGGLSNVSTRLLSSIPYLMFDLNMQNEPNDADIVKIVYYLKNLNIMSKSYTEHFESIEELMQEKEVEFTTAGKGIAAAFYFNYVKLLVQTEDHRKRVQTLKEELNSLNVTNKDNIFIEKWVFVLPWTTNGAKQLLETNQYEDIQAEFHFGKFDPTKQAQIFQKEVQHYFDQETNTNWHKHIILLPLSIPDNDLEKDHTSKALLEILWSKLNASS</sequence>
<evidence type="ECO:0000313" key="3">
    <source>
        <dbReference type="EMBL" id="CAF3559822.1"/>
    </source>
</evidence>
<dbReference type="Proteomes" id="UP000682733">
    <property type="component" value="Unassembled WGS sequence"/>
</dbReference>
<reference evidence="2" key="1">
    <citation type="submission" date="2021-02" db="EMBL/GenBank/DDBJ databases">
        <authorList>
            <person name="Nowell W R."/>
        </authorList>
    </citation>
    <scope>NUCLEOTIDE SEQUENCE</scope>
</reference>
<comment type="caution">
    <text evidence="2">The sequence shown here is derived from an EMBL/GenBank/DDBJ whole genome shotgun (WGS) entry which is preliminary data.</text>
</comment>
<dbReference type="Proteomes" id="UP000677228">
    <property type="component" value="Unassembled WGS sequence"/>
</dbReference>
<gene>
    <name evidence="2" type="ORF">GPM918_LOCUS16529</name>
    <name evidence="1" type="ORF">OVA965_LOCUS3472</name>
    <name evidence="4" type="ORF">SRO942_LOCUS16529</name>
    <name evidence="3" type="ORF">TMI583_LOCUS3471</name>
</gene>
<name>A0A814KRJ3_9BILA</name>
<dbReference type="EMBL" id="CAJOBC010004362">
    <property type="protein sequence ID" value="CAF3824956.1"/>
    <property type="molecule type" value="Genomic_DNA"/>
</dbReference>
<organism evidence="2 5">
    <name type="scientific">Didymodactylos carnosus</name>
    <dbReference type="NCBI Taxonomy" id="1234261"/>
    <lineage>
        <taxon>Eukaryota</taxon>
        <taxon>Metazoa</taxon>
        <taxon>Spiralia</taxon>
        <taxon>Gnathifera</taxon>
        <taxon>Rotifera</taxon>
        <taxon>Eurotatoria</taxon>
        <taxon>Bdelloidea</taxon>
        <taxon>Philodinida</taxon>
        <taxon>Philodinidae</taxon>
        <taxon>Didymodactylos</taxon>
    </lineage>
</organism>
<evidence type="ECO:0000313" key="2">
    <source>
        <dbReference type="EMBL" id="CAF1055954.1"/>
    </source>
</evidence>
<protein>
    <submittedName>
        <fullName evidence="2">Uncharacterized protein</fullName>
    </submittedName>
</protein>
<evidence type="ECO:0000313" key="1">
    <source>
        <dbReference type="EMBL" id="CAF0778447.1"/>
    </source>
</evidence>
<accession>A0A814KRJ3</accession>
<dbReference type="OrthoDB" id="10056139at2759"/>
<proteinExistence type="predicted"/>
<evidence type="ECO:0000313" key="4">
    <source>
        <dbReference type="EMBL" id="CAF3824956.1"/>
    </source>
</evidence>
<dbReference type="AlphaFoldDB" id="A0A814KRJ3"/>
<dbReference type="Proteomes" id="UP000663829">
    <property type="component" value="Unassembled WGS sequence"/>
</dbReference>
<dbReference type="EMBL" id="CAJOBA010000837">
    <property type="protein sequence ID" value="CAF3559822.1"/>
    <property type="molecule type" value="Genomic_DNA"/>
</dbReference>
<dbReference type="EMBL" id="CAJNOK010000837">
    <property type="protein sequence ID" value="CAF0778447.1"/>
    <property type="molecule type" value="Genomic_DNA"/>
</dbReference>
<dbReference type="EMBL" id="CAJNOQ010004362">
    <property type="protein sequence ID" value="CAF1055954.1"/>
    <property type="molecule type" value="Genomic_DNA"/>
</dbReference>
<keyword evidence="5" id="KW-1185">Reference proteome</keyword>
<dbReference type="Proteomes" id="UP000681722">
    <property type="component" value="Unassembled WGS sequence"/>
</dbReference>